<dbReference type="InterPro" id="IPR011006">
    <property type="entry name" value="CheY-like_superfamily"/>
</dbReference>
<accession>A0ABC9BWD8</accession>
<sequence>MEREEMVALFPRKIKALLIDDETRFRTSSVKMLSLLNFKVSAYKSPTYALNRVLTGDKAKDVDVVFINTKKALTCGFDFRAVVQGQLFITVVYLLPRARRATGRNQVDQMRRALRPGTYTVSMPLDAEDVLRLWRFIAWSKHCLQNEKARRNEERKNQERIRFEMQQQQLRQSVMHSIYDALGMPMPPHNPNAAGPSNYLAAAGANTAGPSSLPVYPPPRPVYSAPVPAPPLPPPPVNPSLVPAQAQAPRPMYHPYQGPRSPVMPQGLFAQPRRGSGMPRRGNSGGPIMLNFEQPQSSNRVTGRVSSVGMGFGASAAGHVGAYNYAASSLHHSLNPAGTDDYNYNELFSGMVTMHTVSNNPPPMPPHPQQHVGVGSNVPTLLYNNYHYNNSAGSVVAPQQAGHGVAANEAAAAAMEALGSGDNYTNYNNAAASLVAPQDDVPAYDLAAFEAELNSDDFSNYTDEGSHMAPLPDQVLGMASDLNDLITMAGGAFGGDVGASSSMAPPHQDLVVDAPNANQIPPGALGNDDIDALLVEPQSPGAAVDGDNNAGLEAMFPAEQNEESLFAQLQELMVGFDDAPMYEAGVGMDDNSQMGGATSGAATAADADAAATSLVGGESSMGIWDIDADNFEMVDDFDTGDFMLRMT</sequence>
<organism evidence="1 2">
    <name type="scientific">Urochloa decumbens</name>
    <dbReference type="NCBI Taxonomy" id="240449"/>
    <lineage>
        <taxon>Eukaryota</taxon>
        <taxon>Viridiplantae</taxon>
        <taxon>Streptophyta</taxon>
        <taxon>Embryophyta</taxon>
        <taxon>Tracheophyta</taxon>
        <taxon>Spermatophyta</taxon>
        <taxon>Magnoliopsida</taxon>
        <taxon>Liliopsida</taxon>
        <taxon>Poales</taxon>
        <taxon>Poaceae</taxon>
        <taxon>PACMAD clade</taxon>
        <taxon>Panicoideae</taxon>
        <taxon>Panicodae</taxon>
        <taxon>Paniceae</taxon>
        <taxon>Melinidinae</taxon>
        <taxon>Urochloa</taxon>
    </lineage>
</organism>
<proteinExistence type="predicted"/>
<reference evidence="2" key="1">
    <citation type="submission" date="2024-06" db="EMBL/GenBank/DDBJ databases">
        <authorList>
            <person name="Ryan C."/>
        </authorList>
    </citation>
    <scope>NUCLEOTIDE SEQUENCE [LARGE SCALE GENOMIC DNA]</scope>
</reference>
<evidence type="ECO:0000313" key="1">
    <source>
        <dbReference type="EMBL" id="CAL5005866.1"/>
    </source>
</evidence>
<keyword evidence="2" id="KW-1185">Reference proteome</keyword>
<dbReference type="Proteomes" id="UP001497457">
    <property type="component" value="Chromosome 27b"/>
</dbReference>
<protein>
    <recommendedName>
        <fullName evidence="3">Response regulatory domain-containing protein</fullName>
    </recommendedName>
</protein>
<reference evidence="1 2" key="2">
    <citation type="submission" date="2024-10" db="EMBL/GenBank/DDBJ databases">
        <authorList>
            <person name="Ryan C."/>
        </authorList>
    </citation>
    <scope>NUCLEOTIDE SEQUENCE [LARGE SCALE GENOMIC DNA]</scope>
</reference>
<dbReference type="AlphaFoldDB" id="A0ABC9BWD8"/>
<name>A0ABC9BWD8_9POAL</name>
<evidence type="ECO:0008006" key="3">
    <source>
        <dbReference type="Google" id="ProtNLM"/>
    </source>
</evidence>
<dbReference type="EMBL" id="OZ075137">
    <property type="protein sequence ID" value="CAL5005866.1"/>
    <property type="molecule type" value="Genomic_DNA"/>
</dbReference>
<evidence type="ECO:0000313" key="2">
    <source>
        <dbReference type="Proteomes" id="UP001497457"/>
    </source>
</evidence>
<gene>
    <name evidence="1" type="ORF">URODEC1_LOCUS67714</name>
</gene>
<dbReference type="SUPFAM" id="SSF52172">
    <property type="entry name" value="CheY-like"/>
    <property type="match status" value="1"/>
</dbReference>